<dbReference type="GO" id="GO:0030150">
    <property type="term" value="P:protein import into mitochondrial matrix"/>
    <property type="evidence" value="ECO:0007669"/>
    <property type="project" value="TreeGrafter"/>
</dbReference>
<name>A0A834S9D5_9PLEO</name>
<comment type="caution">
    <text evidence="11">The sequence shown here is derived from an EMBL/GenBank/DDBJ whole genome shotgun (WGS) entry which is preliminary data.</text>
</comment>
<keyword evidence="10" id="KW-0472">Membrane</keyword>
<keyword evidence="6" id="KW-0653">Protein transport</keyword>
<evidence type="ECO:0000256" key="3">
    <source>
        <dbReference type="ARBA" id="ARBA00022448"/>
    </source>
</evidence>
<dbReference type="PANTHER" id="PTHR10485:SF0">
    <property type="entry name" value="AT05822P-RELATED"/>
    <property type="match status" value="1"/>
</dbReference>
<comment type="similarity">
    <text evidence="2">Belongs to the Tim17/Tim22/Tim23 family.</text>
</comment>
<comment type="subcellular location">
    <subcellularLocation>
        <location evidence="1">Mitochondrion inner membrane</location>
        <topology evidence="1">Multi-pass membrane protein</topology>
    </subcellularLocation>
</comment>
<evidence type="ECO:0000256" key="2">
    <source>
        <dbReference type="ARBA" id="ARBA00008444"/>
    </source>
</evidence>
<evidence type="ECO:0000313" key="12">
    <source>
        <dbReference type="Proteomes" id="UP000245464"/>
    </source>
</evidence>
<proteinExistence type="inferred from homology"/>
<keyword evidence="4" id="KW-0812">Transmembrane</keyword>
<evidence type="ECO:0000256" key="10">
    <source>
        <dbReference type="ARBA" id="ARBA00023136"/>
    </source>
</evidence>
<gene>
    <name evidence="11" type="ORF">PtrM4_024790</name>
</gene>
<evidence type="ECO:0000256" key="4">
    <source>
        <dbReference type="ARBA" id="ARBA00022692"/>
    </source>
</evidence>
<dbReference type="Proteomes" id="UP000245464">
    <property type="component" value="Chromosome 1"/>
</dbReference>
<evidence type="ECO:0000256" key="9">
    <source>
        <dbReference type="ARBA" id="ARBA00023128"/>
    </source>
</evidence>
<keyword evidence="3" id="KW-0813">Transport</keyword>
<dbReference type="GO" id="GO:0005744">
    <property type="term" value="C:TIM23 mitochondrial import inner membrane translocase complex"/>
    <property type="evidence" value="ECO:0007669"/>
    <property type="project" value="TreeGrafter"/>
</dbReference>
<evidence type="ECO:0000256" key="5">
    <source>
        <dbReference type="ARBA" id="ARBA00022792"/>
    </source>
</evidence>
<evidence type="ECO:0000256" key="7">
    <source>
        <dbReference type="ARBA" id="ARBA00022989"/>
    </source>
</evidence>
<keyword evidence="8" id="KW-0811">Translocation</keyword>
<evidence type="ECO:0000313" key="11">
    <source>
        <dbReference type="EMBL" id="KAF7578239.1"/>
    </source>
</evidence>
<dbReference type="EMBL" id="NQIK02000001">
    <property type="protein sequence ID" value="KAF7578239.1"/>
    <property type="molecule type" value="Genomic_DNA"/>
</dbReference>
<dbReference type="GeneID" id="6338416"/>
<dbReference type="RefSeq" id="XP_065965835.1">
    <property type="nucleotide sequence ID" value="XM_066103633.1"/>
</dbReference>
<dbReference type="PANTHER" id="PTHR10485">
    <property type="entry name" value="MITOCHONDRIAL IMPORT INNER MEMBRANE TRANSLOCASE SUBUNIT TIM-17"/>
    <property type="match status" value="1"/>
</dbReference>
<reference evidence="11" key="1">
    <citation type="journal article" date="2018" name="BMC Genomics">
        <title>Comparative genomics of the wheat fungal pathogen Pyrenophora tritici-repentis reveals chromosomal variations and genome plasticity.</title>
        <authorList>
            <person name="Moolhuijzen P."/>
            <person name="See P.T."/>
            <person name="Hane J.K."/>
            <person name="Shi G."/>
            <person name="Liu Z."/>
            <person name="Oliver R.P."/>
            <person name="Moffat C.S."/>
        </authorList>
    </citation>
    <scope>NUCLEOTIDE SEQUENCE [LARGE SCALE GENOMIC DNA]</scope>
    <source>
        <strain evidence="11">M4</strain>
    </source>
</reference>
<protein>
    <submittedName>
        <fullName evidence="11">Uncharacterized protein</fullName>
    </submittedName>
</protein>
<dbReference type="KEGG" id="ptrr:6338416"/>
<organism evidence="11 12">
    <name type="scientific">Pyrenophora tritici-repentis</name>
    <dbReference type="NCBI Taxonomy" id="45151"/>
    <lineage>
        <taxon>Eukaryota</taxon>
        <taxon>Fungi</taxon>
        <taxon>Dikarya</taxon>
        <taxon>Ascomycota</taxon>
        <taxon>Pezizomycotina</taxon>
        <taxon>Dothideomycetes</taxon>
        <taxon>Pleosporomycetidae</taxon>
        <taxon>Pleosporales</taxon>
        <taxon>Pleosporineae</taxon>
        <taxon>Pleosporaceae</taxon>
        <taxon>Pyrenophora</taxon>
    </lineage>
</organism>
<dbReference type="GO" id="GO:0008320">
    <property type="term" value="F:protein transmembrane transporter activity"/>
    <property type="evidence" value="ECO:0007669"/>
    <property type="project" value="TreeGrafter"/>
</dbReference>
<dbReference type="AlphaFoldDB" id="A0A834S9D5"/>
<evidence type="ECO:0000256" key="6">
    <source>
        <dbReference type="ARBA" id="ARBA00022927"/>
    </source>
</evidence>
<accession>A0A834S9D5</accession>
<sequence length="65" mass="7053">MSMDHTRDPCPWVALRDFGGAFCMGAIGGALWHTVKAFRYASLGTPETESTLITFTGTLRMANDA</sequence>
<evidence type="ECO:0000256" key="8">
    <source>
        <dbReference type="ARBA" id="ARBA00023010"/>
    </source>
</evidence>
<keyword evidence="7" id="KW-1133">Transmembrane helix</keyword>
<keyword evidence="5" id="KW-0999">Mitochondrion inner membrane</keyword>
<keyword evidence="9" id="KW-0496">Mitochondrion</keyword>
<evidence type="ECO:0000256" key="1">
    <source>
        <dbReference type="ARBA" id="ARBA00004448"/>
    </source>
</evidence>